<gene>
    <name evidence="2" type="ORF">V1478_004996</name>
</gene>
<reference evidence="2 3" key="1">
    <citation type="journal article" date="2024" name="Ann. Entomol. Soc. Am.">
        <title>Genomic analyses of the southern and eastern yellowjacket wasps (Hymenoptera: Vespidae) reveal evolutionary signatures of social life.</title>
        <authorList>
            <person name="Catto M.A."/>
            <person name="Caine P.B."/>
            <person name="Orr S.E."/>
            <person name="Hunt B.G."/>
            <person name="Goodisman M.A.D."/>
        </authorList>
    </citation>
    <scope>NUCLEOTIDE SEQUENCE [LARGE SCALE GENOMIC DNA]</scope>
    <source>
        <strain evidence="2">233</strain>
        <tissue evidence="2">Head and thorax</tissue>
    </source>
</reference>
<feature type="non-terminal residue" evidence="2">
    <location>
        <position position="425"/>
    </location>
</feature>
<dbReference type="Proteomes" id="UP001607302">
    <property type="component" value="Unassembled WGS sequence"/>
</dbReference>
<keyword evidence="3" id="KW-1185">Reference proteome</keyword>
<dbReference type="PANTHER" id="PTHR37159">
    <property type="entry name" value="GH11867P"/>
    <property type="match status" value="1"/>
</dbReference>
<evidence type="ECO:0000313" key="2">
    <source>
        <dbReference type="EMBL" id="KAL2731451.1"/>
    </source>
</evidence>
<evidence type="ECO:0000313" key="3">
    <source>
        <dbReference type="Proteomes" id="UP001607302"/>
    </source>
</evidence>
<evidence type="ECO:0000256" key="1">
    <source>
        <dbReference type="SAM" id="Coils"/>
    </source>
</evidence>
<proteinExistence type="predicted"/>
<dbReference type="EMBL" id="JAUDFV010000105">
    <property type="protein sequence ID" value="KAL2731451.1"/>
    <property type="molecule type" value="Genomic_DNA"/>
</dbReference>
<dbReference type="AlphaFoldDB" id="A0ABD2BFC9"/>
<sequence length="425" mass="50378">MNIEKKEKEELESLVNKLYRDVDFWNKITERNYDEIRKELEEIFGKHSNYISEIHIKRFYFTNFLGNHDRPLSERPEWLDTEKFQKGQSFARDNIAGLFLGQLYGLFFLLCHHDGLQSLITTQKSHTPYLAFKRYLSTGQRVRNWYTEDPWCEGTKAYKDIQTVRKMHLASSKKLNELDYEEMESANIIKNPYCPAFRFMMDDFSTILPPDSLSDHIYAEHLKHLHINSNAKRINQLEMGYTLFGFMGLPVLFPHHFGIYPKTDEDLENFCYLWRCIGYLLGVDEEVNICRGSLKDVKDRCQTYVDDLVKPAFQRLEPQWEHMIRCIIEGNLYFTYVCSFETIILCIAELIGIEMPTFYSSLNYSQRIKYYLNKYFIQYGLKYSFIRSFMNKTLNSLFDEALDFDDTKIAELKKKSASSPLHVSV</sequence>
<comment type="caution">
    <text evidence="2">The sequence shown here is derived from an EMBL/GenBank/DDBJ whole genome shotgun (WGS) entry which is preliminary data.</text>
</comment>
<feature type="coiled-coil region" evidence="1">
    <location>
        <begin position="1"/>
        <end position="46"/>
    </location>
</feature>
<dbReference type="PANTHER" id="PTHR37159:SF1">
    <property type="entry name" value="GH11867P"/>
    <property type="match status" value="1"/>
</dbReference>
<organism evidence="2 3">
    <name type="scientific">Vespula squamosa</name>
    <name type="common">Southern yellow jacket</name>
    <name type="synonym">Wasp</name>
    <dbReference type="NCBI Taxonomy" id="30214"/>
    <lineage>
        <taxon>Eukaryota</taxon>
        <taxon>Metazoa</taxon>
        <taxon>Ecdysozoa</taxon>
        <taxon>Arthropoda</taxon>
        <taxon>Hexapoda</taxon>
        <taxon>Insecta</taxon>
        <taxon>Pterygota</taxon>
        <taxon>Neoptera</taxon>
        <taxon>Endopterygota</taxon>
        <taxon>Hymenoptera</taxon>
        <taxon>Apocrita</taxon>
        <taxon>Aculeata</taxon>
        <taxon>Vespoidea</taxon>
        <taxon>Vespidae</taxon>
        <taxon>Vespinae</taxon>
        <taxon>Vespula</taxon>
    </lineage>
</organism>
<keyword evidence="1" id="KW-0175">Coiled coil</keyword>
<accession>A0ABD2BFC9</accession>
<evidence type="ECO:0008006" key="4">
    <source>
        <dbReference type="Google" id="ProtNLM"/>
    </source>
</evidence>
<name>A0ABD2BFC9_VESSQ</name>
<protein>
    <recommendedName>
        <fullName evidence="4">ER-bound oxygenase mpaB/mpaB'/Rubber oxygenase catalytic domain-containing protein</fullName>
    </recommendedName>
</protein>